<dbReference type="AlphaFoldDB" id="A0A9J7BGN1"/>
<protein>
    <submittedName>
        <fullName evidence="1">Uncharacterized protein</fullName>
    </submittedName>
</protein>
<dbReference type="Proteomes" id="UP001059380">
    <property type="component" value="Chromosome"/>
</dbReference>
<evidence type="ECO:0000313" key="1">
    <source>
        <dbReference type="EMBL" id="UWZ81944.1"/>
    </source>
</evidence>
<name>A0A9J7BGN1_9BACT</name>
<dbReference type="EMBL" id="CP093313">
    <property type="protein sequence ID" value="UWZ81944.1"/>
    <property type="molecule type" value="Genomic_DNA"/>
</dbReference>
<dbReference type="RefSeq" id="WP_260790935.1">
    <property type="nucleotide sequence ID" value="NZ_CP093313.1"/>
</dbReference>
<gene>
    <name evidence="1" type="ORF">MOP44_15315</name>
</gene>
<keyword evidence="2" id="KW-1185">Reference proteome</keyword>
<accession>A0A9J7BGN1</accession>
<dbReference type="KEGG" id="orp:MOP44_15315"/>
<organism evidence="1 2">
    <name type="scientific">Occallatibacter riparius</name>
    <dbReference type="NCBI Taxonomy" id="1002689"/>
    <lineage>
        <taxon>Bacteria</taxon>
        <taxon>Pseudomonadati</taxon>
        <taxon>Acidobacteriota</taxon>
        <taxon>Terriglobia</taxon>
        <taxon>Terriglobales</taxon>
        <taxon>Acidobacteriaceae</taxon>
        <taxon>Occallatibacter</taxon>
    </lineage>
</organism>
<sequence length="126" mass="13322">MFVLHLLMAVFLLGYSADGSPTRRVSLTLPHPPATGETIWLKVEVGEIGHNQVHVTTSSGRELGTISTYGVKSGKPAGTYTLPVPADAMSGTHLTVLLSIIQGRTEHAASLREVKAVSIGLRPAKP</sequence>
<evidence type="ECO:0000313" key="2">
    <source>
        <dbReference type="Proteomes" id="UP001059380"/>
    </source>
</evidence>
<proteinExistence type="predicted"/>
<reference evidence="1" key="1">
    <citation type="submission" date="2021-04" db="EMBL/GenBank/DDBJ databases">
        <title>Phylogenetic analysis of Acidobacteriaceae.</title>
        <authorList>
            <person name="Qiu L."/>
            <person name="Zhang Q."/>
        </authorList>
    </citation>
    <scope>NUCLEOTIDE SEQUENCE</scope>
    <source>
        <strain evidence="1">DSM 25168</strain>
    </source>
</reference>